<dbReference type="SUPFAM" id="SSF57716">
    <property type="entry name" value="Glucocorticoid receptor-like (DNA-binding domain)"/>
    <property type="match status" value="1"/>
</dbReference>
<dbReference type="GO" id="GO:0003677">
    <property type="term" value="F:DNA binding"/>
    <property type="evidence" value="ECO:0007669"/>
    <property type="project" value="UniProtKB-UniRule"/>
</dbReference>
<dbReference type="InterPro" id="IPR038765">
    <property type="entry name" value="Papain-like_cys_pep_sf"/>
</dbReference>
<proteinExistence type="predicted"/>
<sequence>MAHRFLNPQLHIDRLLEWIRLVGLTNMNPETVYNKKIICHRHFSDDCFSIGTKRLNCNAYPTSFMPVSSEVTFIHNIPLQLHSTPINQHFILETPCNAIDNVSNIEVDVPQPHCNSEDTETLEDTGITINDVMRNNSVIEKSKFGEAAHKNYSKKMTAAASLFTKLQLRETKKKNKGQRFSLDDKIMSLSFTNSGERLFDSLNGSFNGIIDGKIYQTSINKESPHHALWTESLQVLSTMKFINKNDNTCAVPTLSNSRFSKIVQNLIQQWHSITLTTTHKSGSLRMFFWLSTKCQLKNLVLKAPNVTNEQETYKCKPLSNHHTCSNNPFCLSGLGEPCWFQNNVFPVKISELGIQEINSYCVRNAILKWNPMEDETEKHNPTLFIENRYEPTTSVGQLQLIFALMLKGKQKSEKTINPEAFIKSLKIDTTIKQNAEDLKDYFKEELLAGDDQYYCDQCQRKQNATRKMLQCNCGHYVAQIKDDATKQWYQFNDDKVEKLTIKGFNLCTDDELNKFKSMKNIKNHNEELQSTDAYMLVYLKDIKTKNQKTQSISSKLSPRLTQLVNTCNKHFENKILEGKQDKIFEQQILSLINKVKNNCVNEDGDMISLQWLKYFMKVNPNESVKKIDNNAILCKHNLMDPEKVSSVKYIGSYFADKLYGIFHGGLRLKLRSSLCKVCVRNKCAQIETSYWVDNGTIKYWHKKYFESFKTFLNTSDVLPNMTLAINYETLSAEYEPYSNLCKQIADKLSEDMKQENIHNMTIDAENMIKLGYYNNCSGESDTEAEWKDNSLFNTSFDEALENNCYACLQHMNNTEHIRPWRFNSDIICKHGNMTIEKHSKKLVPKEVIDIFQTYFPKLSLFEKTTLPCHIERDVFQYNILPPYFCISPEFLEAFRNFVRTPLESPVPIMIKNKILFFNDHNKLLYHPTLIDFDIFVNFNNQNLFTLSKPEVCETCLDDSEDQNGNCLKKFKQNPTMSVNSINSSNITSTSINNNNIVTQNKFRRSEQKRLPIVESVMISFYGTVLELKLKNMKVFNVFPIYQCLKTTGVEFQNNNTTMEELNILSQSVVLVQFNEEKIP</sequence>
<evidence type="ECO:0000256" key="1">
    <source>
        <dbReference type="ARBA" id="ARBA00022723"/>
    </source>
</evidence>
<dbReference type="PROSITE" id="PS50950">
    <property type="entry name" value="ZF_THAP"/>
    <property type="match status" value="1"/>
</dbReference>
<dbReference type="GO" id="GO:0016579">
    <property type="term" value="P:protein deubiquitination"/>
    <property type="evidence" value="ECO:0007669"/>
    <property type="project" value="InterPro"/>
</dbReference>
<dbReference type="AlphaFoldDB" id="A0A6G0YV66"/>
<dbReference type="GO" id="GO:0008270">
    <property type="term" value="F:zinc ion binding"/>
    <property type="evidence" value="ECO:0007669"/>
    <property type="project" value="UniProtKB-KW"/>
</dbReference>
<dbReference type="Gene3D" id="3.90.70.10">
    <property type="entry name" value="Cysteine proteinases"/>
    <property type="match status" value="2"/>
</dbReference>
<dbReference type="InterPro" id="IPR006612">
    <property type="entry name" value="THAP_Znf"/>
</dbReference>
<dbReference type="SUPFAM" id="SSF54001">
    <property type="entry name" value="Cysteine proteinases"/>
    <property type="match status" value="1"/>
</dbReference>
<evidence type="ECO:0000256" key="2">
    <source>
        <dbReference type="ARBA" id="ARBA00022771"/>
    </source>
</evidence>
<feature type="domain" description="THAP-type" evidence="6">
    <location>
        <begin position="1"/>
        <end position="64"/>
    </location>
</feature>
<dbReference type="Proteomes" id="UP000478052">
    <property type="component" value="Unassembled WGS sequence"/>
</dbReference>
<evidence type="ECO:0000256" key="4">
    <source>
        <dbReference type="ARBA" id="ARBA00023125"/>
    </source>
</evidence>
<evidence type="ECO:0000313" key="8">
    <source>
        <dbReference type="Proteomes" id="UP000478052"/>
    </source>
</evidence>
<dbReference type="OrthoDB" id="289038at2759"/>
<reference evidence="7 8" key="1">
    <citation type="submission" date="2019-08" db="EMBL/GenBank/DDBJ databases">
        <title>Whole genome of Aphis craccivora.</title>
        <authorList>
            <person name="Voronova N.V."/>
            <person name="Shulinski R.S."/>
            <person name="Bandarenka Y.V."/>
            <person name="Zhorov D.G."/>
            <person name="Warner D."/>
        </authorList>
    </citation>
    <scope>NUCLEOTIDE SEQUENCE [LARGE SCALE GENOMIC DNA]</scope>
    <source>
        <strain evidence="7">180601</strain>
        <tissue evidence="7">Whole Body</tissue>
    </source>
</reference>
<keyword evidence="8" id="KW-1185">Reference proteome</keyword>
<dbReference type="Pfam" id="PF00443">
    <property type="entry name" value="UCH"/>
    <property type="match status" value="1"/>
</dbReference>
<evidence type="ECO:0000259" key="6">
    <source>
        <dbReference type="PROSITE" id="PS50950"/>
    </source>
</evidence>
<protein>
    <recommendedName>
        <fullName evidence="6">THAP-type domain-containing protein</fullName>
    </recommendedName>
</protein>
<name>A0A6G0YV66_APHCR</name>
<gene>
    <name evidence="7" type="ORF">FWK35_00009517</name>
</gene>
<evidence type="ECO:0000313" key="7">
    <source>
        <dbReference type="EMBL" id="KAF0761909.1"/>
    </source>
</evidence>
<accession>A0A6G0YV66</accession>
<dbReference type="InterPro" id="IPR001394">
    <property type="entry name" value="Peptidase_C19_UCH"/>
</dbReference>
<keyword evidence="3" id="KW-0862">Zinc</keyword>
<keyword evidence="2 5" id="KW-0863">Zinc-finger</keyword>
<dbReference type="GO" id="GO:0004843">
    <property type="term" value="F:cysteine-type deubiquitinase activity"/>
    <property type="evidence" value="ECO:0007669"/>
    <property type="project" value="InterPro"/>
</dbReference>
<organism evidence="7 8">
    <name type="scientific">Aphis craccivora</name>
    <name type="common">Cowpea aphid</name>
    <dbReference type="NCBI Taxonomy" id="307492"/>
    <lineage>
        <taxon>Eukaryota</taxon>
        <taxon>Metazoa</taxon>
        <taxon>Ecdysozoa</taxon>
        <taxon>Arthropoda</taxon>
        <taxon>Hexapoda</taxon>
        <taxon>Insecta</taxon>
        <taxon>Pterygota</taxon>
        <taxon>Neoptera</taxon>
        <taxon>Paraneoptera</taxon>
        <taxon>Hemiptera</taxon>
        <taxon>Sternorrhyncha</taxon>
        <taxon>Aphidomorpha</taxon>
        <taxon>Aphidoidea</taxon>
        <taxon>Aphididae</taxon>
        <taxon>Aphidini</taxon>
        <taxon>Aphis</taxon>
        <taxon>Aphis</taxon>
    </lineage>
</organism>
<keyword evidence="4 5" id="KW-0238">DNA-binding</keyword>
<comment type="caution">
    <text evidence="7">The sequence shown here is derived from an EMBL/GenBank/DDBJ whole genome shotgun (WGS) entry which is preliminary data.</text>
</comment>
<dbReference type="EMBL" id="VUJU01002268">
    <property type="protein sequence ID" value="KAF0761909.1"/>
    <property type="molecule type" value="Genomic_DNA"/>
</dbReference>
<keyword evidence="1" id="KW-0479">Metal-binding</keyword>
<evidence type="ECO:0000256" key="3">
    <source>
        <dbReference type="ARBA" id="ARBA00022833"/>
    </source>
</evidence>
<evidence type="ECO:0000256" key="5">
    <source>
        <dbReference type="PROSITE-ProRule" id="PRU00309"/>
    </source>
</evidence>